<dbReference type="RefSeq" id="XP_026622991.1">
    <property type="nucleotide sequence ID" value="XM_026769423.1"/>
</dbReference>
<dbReference type="PANTHER" id="PTHR34861:SF11">
    <property type="entry name" value="CYCLASE"/>
    <property type="match status" value="1"/>
</dbReference>
<dbReference type="AlphaFoldDB" id="A0A3F3PST8"/>
<proteinExistence type="inferred from homology"/>
<sequence>MEPVAFDALPLRKDGPHEKAWGVFFGRTDQLGILNRLTPETTREAAKEIIDGVRVSTDWFLDSMQKPCFGRPKLEHVVNNKAPRAWDGFRHHGYQNEKIYINDCTLEEIQSGDRNGIHVWVENGGIVGRGVLLDYASWAEEHGIQINCFSTSSISVSSLKEIAISQGTTFKTGDILFIRTGWTHAYEHLSAEQCQELADVKVPPAIGVESSEETLRWIWEEGFAAVAGDMPSFEAWPCQNIDFWLHEWVLAGWGFPIGELFDLDRLSQECRKRNRWSFFFSSCSVEGNLIVLFVGSSTLTGLGPLVELLVHQMVLRFSDRLVRWGD</sequence>
<dbReference type="PANTHER" id="PTHR34861">
    <property type="match status" value="1"/>
</dbReference>
<dbReference type="SUPFAM" id="SSF102198">
    <property type="entry name" value="Putative cyclase"/>
    <property type="match status" value="1"/>
</dbReference>
<dbReference type="Gene3D" id="3.50.30.50">
    <property type="entry name" value="Putative cyclase"/>
    <property type="match status" value="1"/>
</dbReference>
<name>A0A3F3PST8_9EURO</name>
<accession>A0A3F3PST8</accession>
<dbReference type="GO" id="GO:0019441">
    <property type="term" value="P:L-tryptophan catabolic process to kynurenine"/>
    <property type="evidence" value="ECO:0007669"/>
    <property type="project" value="InterPro"/>
</dbReference>
<dbReference type="STRING" id="1341132.A0A3F3PST8"/>
<dbReference type="GO" id="GO:0004061">
    <property type="term" value="F:arylformamidase activity"/>
    <property type="evidence" value="ECO:0007669"/>
    <property type="project" value="InterPro"/>
</dbReference>
<dbReference type="EMBL" id="KZ852064">
    <property type="protein sequence ID" value="RDH29969.1"/>
    <property type="molecule type" value="Genomic_DNA"/>
</dbReference>
<organism evidence="2 3">
    <name type="scientific">Aspergillus welwitschiae</name>
    <dbReference type="NCBI Taxonomy" id="1341132"/>
    <lineage>
        <taxon>Eukaryota</taxon>
        <taxon>Fungi</taxon>
        <taxon>Dikarya</taxon>
        <taxon>Ascomycota</taxon>
        <taxon>Pezizomycotina</taxon>
        <taxon>Eurotiomycetes</taxon>
        <taxon>Eurotiomycetidae</taxon>
        <taxon>Eurotiales</taxon>
        <taxon>Aspergillaceae</taxon>
        <taxon>Aspergillus</taxon>
        <taxon>Aspergillus subgen. Circumdati</taxon>
    </lineage>
</organism>
<dbReference type="InterPro" id="IPR007325">
    <property type="entry name" value="KFase/CYL"/>
</dbReference>
<gene>
    <name evidence="2" type="ORF">BDQ94DRAFT_161727</name>
</gene>
<dbReference type="Pfam" id="PF04199">
    <property type="entry name" value="Cyclase"/>
    <property type="match status" value="1"/>
</dbReference>
<dbReference type="GeneID" id="38137779"/>
<dbReference type="InterPro" id="IPR037175">
    <property type="entry name" value="KFase_sf"/>
</dbReference>
<dbReference type="Proteomes" id="UP000253729">
    <property type="component" value="Unassembled WGS sequence"/>
</dbReference>
<protein>
    <recommendedName>
        <fullName evidence="4">Cyclase-domain-containing protein</fullName>
    </recommendedName>
</protein>
<comment type="similarity">
    <text evidence="1">Belongs to the Cyclase 1 superfamily.</text>
</comment>
<reference evidence="2 3" key="1">
    <citation type="submission" date="2018-07" db="EMBL/GenBank/DDBJ databases">
        <title>The genomes of Aspergillus section Nigri reveals drivers in fungal speciation.</title>
        <authorList>
            <consortium name="DOE Joint Genome Institute"/>
            <person name="Vesth T.C."/>
            <person name="Nybo J."/>
            <person name="Theobald S."/>
            <person name="Brandl J."/>
            <person name="Frisvad J.C."/>
            <person name="Nielsen K.F."/>
            <person name="Lyhne E.K."/>
            <person name="Kogle M.E."/>
            <person name="Kuo A."/>
            <person name="Riley R."/>
            <person name="Clum A."/>
            <person name="Nolan M."/>
            <person name="Lipzen A."/>
            <person name="Salamov A."/>
            <person name="Henrissat B."/>
            <person name="Wiebenga A."/>
            <person name="De vries R.P."/>
            <person name="Grigoriev I.V."/>
            <person name="Mortensen U.H."/>
            <person name="Andersen M.R."/>
            <person name="Baker S.E."/>
        </authorList>
    </citation>
    <scope>NUCLEOTIDE SEQUENCE [LARGE SCALE GENOMIC DNA]</scope>
    <source>
        <strain evidence="2 3">CBS 139.54b</strain>
    </source>
</reference>
<evidence type="ECO:0000256" key="1">
    <source>
        <dbReference type="ARBA" id="ARBA00007865"/>
    </source>
</evidence>
<keyword evidence="3" id="KW-1185">Reference proteome</keyword>
<evidence type="ECO:0000313" key="2">
    <source>
        <dbReference type="EMBL" id="RDH29969.1"/>
    </source>
</evidence>
<evidence type="ECO:0000313" key="3">
    <source>
        <dbReference type="Proteomes" id="UP000253729"/>
    </source>
</evidence>
<evidence type="ECO:0008006" key="4">
    <source>
        <dbReference type="Google" id="ProtNLM"/>
    </source>
</evidence>